<sequence>MTGISIIRSTFDYNCLAPADAASLREHANKLRGLIAKSTADMIQVGRDLLAIKDRLEHGQFTVWVEHEIGIGIRTVQMYMQMSRLAEGKNETISLLPPSTVRMLAAKSTSPEIVEKVIARAGSGDILPESAVKEMISDDRQTKRNAKLEAKAAARRSKARGARAGAAAKREAWLAQQELEKAEDQAKAQSIINRFSPEDVRFLANTLTWRVYDEFCRLVESGVA</sequence>
<dbReference type="Proteomes" id="UP000190675">
    <property type="component" value="Chromosome I"/>
</dbReference>
<protein>
    <recommendedName>
        <fullName evidence="3">DUF3102 domain-containing protein</fullName>
    </recommendedName>
</protein>
<evidence type="ECO:0008006" key="3">
    <source>
        <dbReference type="Google" id="ProtNLM"/>
    </source>
</evidence>
<evidence type="ECO:0000313" key="2">
    <source>
        <dbReference type="Proteomes" id="UP000190675"/>
    </source>
</evidence>
<gene>
    <name evidence="1" type="ORF">SAMN05444169_6542</name>
</gene>
<reference evidence="1 2" key="1">
    <citation type="submission" date="2016-11" db="EMBL/GenBank/DDBJ databases">
        <authorList>
            <person name="Jaros S."/>
            <person name="Januszkiewicz K."/>
            <person name="Wedrychowicz H."/>
        </authorList>
    </citation>
    <scope>NUCLEOTIDE SEQUENCE [LARGE SCALE GENOMIC DNA]</scope>
    <source>
        <strain evidence="1 2">GAS242</strain>
    </source>
</reference>
<dbReference type="EMBL" id="LT670818">
    <property type="protein sequence ID" value="SHH25139.1"/>
    <property type="molecule type" value="Genomic_DNA"/>
</dbReference>
<evidence type="ECO:0000313" key="1">
    <source>
        <dbReference type="EMBL" id="SHH25139.1"/>
    </source>
</evidence>
<dbReference type="AlphaFoldDB" id="A0A1M5RGG5"/>
<accession>A0A1M5RGG5</accession>
<organism evidence="1 2">
    <name type="scientific">Bradyrhizobium erythrophlei</name>
    <dbReference type="NCBI Taxonomy" id="1437360"/>
    <lineage>
        <taxon>Bacteria</taxon>
        <taxon>Pseudomonadati</taxon>
        <taxon>Pseudomonadota</taxon>
        <taxon>Alphaproteobacteria</taxon>
        <taxon>Hyphomicrobiales</taxon>
        <taxon>Nitrobacteraceae</taxon>
        <taxon>Bradyrhizobium</taxon>
    </lineage>
</organism>
<proteinExistence type="predicted"/>
<name>A0A1M5RGG5_9BRAD</name>